<keyword evidence="3 5" id="KW-0698">rRNA processing</keyword>
<dbReference type="HAMAP" id="MF_00014">
    <property type="entry name" value="Ribosome_mat_RimM"/>
    <property type="match status" value="1"/>
</dbReference>
<dbReference type="KEGG" id="mmob:F6R98_18380"/>
<dbReference type="OrthoDB" id="9783509at2"/>
<keyword evidence="9" id="KW-1185">Reference proteome</keyword>
<keyword evidence="1 5" id="KW-0963">Cytoplasm</keyword>
<dbReference type="GO" id="GO:0005840">
    <property type="term" value="C:ribosome"/>
    <property type="evidence" value="ECO:0007669"/>
    <property type="project" value="InterPro"/>
</dbReference>
<dbReference type="Pfam" id="PF01782">
    <property type="entry name" value="RimM"/>
    <property type="match status" value="1"/>
</dbReference>
<dbReference type="SUPFAM" id="SSF50447">
    <property type="entry name" value="Translation proteins"/>
    <property type="match status" value="1"/>
</dbReference>
<reference evidence="8 9" key="1">
    <citation type="submission" date="2019-09" db="EMBL/GenBank/DDBJ databases">
        <title>Ecophysiology of the spiral-shaped methanotroph Methylospira mobilis as revealed by the complete genome sequence.</title>
        <authorList>
            <person name="Oshkin I.Y."/>
            <person name="Dedysh S.N."/>
            <person name="Miroshnikov K."/>
            <person name="Danilova O.V."/>
            <person name="Hakobyan A."/>
            <person name="Liesack W."/>
        </authorList>
    </citation>
    <scope>NUCLEOTIDE SEQUENCE [LARGE SCALE GENOMIC DNA]</scope>
    <source>
        <strain evidence="8 9">Shm1</strain>
    </source>
</reference>
<evidence type="ECO:0000256" key="1">
    <source>
        <dbReference type="ARBA" id="ARBA00022490"/>
    </source>
</evidence>
<comment type="subcellular location">
    <subcellularLocation>
        <location evidence="5">Cytoplasm</location>
    </subcellularLocation>
</comment>
<dbReference type="FunCoup" id="A0A5Q0BQK0">
    <property type="interactions" value="452"/>
</dbReference>
<keyword evidence="4 5" id="KW-0143">Chaperone</keyword>
<dbReference type="Gene3D" id="2.40.30.60">
    <property type="entry name" value="RimM"/>
    <property type="match status" value="1"/>
</dbReference>
<evidence type="ECO:0000313" key="8">
    <source>
        <dbReference type="EMBL" id="QFY44357.1"/>
    </source>
</evidence>
<keyword evidence="2 5" id="KW-0690">Ribosome biogenesis</keyword>
<feature type="domain" description="RimM N-terminal" evidence="6">
    <location>
        <begin position="16"/>
        <end position="96"/>
    </location>
</feature>
<name>A0A5Q0BQK0_9GAMM</name>
<feature type="domain" description="Ribosome maturation factor RimM PRC barrel" evidence="7">
    <location>
        <begin position="108"/>
        <end position="172"/>
    </location>
</feature>
<sequence length="175" mass="19429">MVPAASGKRLEKPVLLGEVTGAFGILGWVKIHSFTEPVGNILKYTPWFVDDDGQFKEIRVLSGRQQGNAVVAQLEGISDRDAAALMRGSNIWVERKTLPELAAGEYYWDDLIGLKVRSVEQAELGAIVQMMATGANDVMVIRGEREHLVPFVKDRFVVRVDLDAGEMVVDWDPDF</sequence>
<proteinExistence type="inferred from homology"/>
<evidence type="ECO:0000256" key="3">
    <source>
        <dbReference type="ARBA" id="ARBA00022552"/>
    </source>
</evidence>
<dbReference type="InterPro" id="IPR009000">
    <property type="entry name" value="Transl_B-barrel_sf"/>
</dbReference>
<gene>
    <name evidence="5 8" type="primary">rimM</name>
    <name evidence="8" type="ORF">F6R98_18380</name>
</gene>
<dbReference type="Proteomes" id="UP000325755">
    <property type="component" value="Chromosome"/>
</dbReference>
<evidence type="ECO:0000259" key="6">
    <source>
        <dbReference type="Pfam" id="PF01782"/>
    </source>
</evidence>
<comment type="similarity">
    <text evidence="5">Belongs to the RimM family.</text>
</comment>
<comment type="function">
    <text evidence="5">An accessory protein needed during the final step in the assembly of 30S ribosomal subunit, possibly for assembly of the head region. Essential for efficient processing of 16S rRNA. May be needed both before and after RbfA during the maturation of 16S rRNA. It has affinity for free ribosomal 30S subunits but not for 70S ribosomes.</text>
</comment>
<dbReference type="InParanoid" id="A0A5Q0BQK0"/>
<evidence type="ECO:0000313" key="9">
    <source>
        <dbReference type="Proteomes" id="UP000325755"/>
    </source>
</evidence>
<evidence type="ECO:0000256" key="4">
    <source>
        <dbReference type="ARBA" id="ARBA00023186"/>
    </source>
</evidence>
<evidence type="ECO:0000259" key="7">
    <source>
        <dbReference type="Pfam" id="PF24986"/>
    </source>
</evidence>
<dbReference type="GO" id="GO:0006364">
    <property type="term" value="P:rRNA processing"/>
    <property type="evidence" value="ECO:0007669"/>
    <property type="project" value="UniProtKB-UniRule"/>
</dbReference>
<evidence type="ECO:0000256" key="5">
    <source>
        <dbReference type="HAMAP-Rule" id="MF_00014"/>
    </source>
</evidence>
<dbReference type="InterPro" id="IPR002676">
    <property type="entry name" value="RimM_N"/>
</dbReference>
<dbReference type="AlphaFoldDB" id="A0A5Q0BQK0"/>
<dbReference type="InterPro" id="IPR011033">
    <property type="entry name" value="PRC_barrel-like_sf"/>
</dbReference>
<dbReference type="GO" id="GO:0043022">
    <property type="term" value="F:ribosome binding"/>
    <property type="evidence" value="ECO:0007669"/>
    <property type="project" value="InterPro"/>
</dbReference>
<protein>
    <recommendedName>
        <fullName evidence="5">Ribosome maturation factor RimM</fullName>
    </recommendedName>
</protein>
<accession>A0A5Q0BQK0</accession>
<comment type="domain">
    <text evidence="5">The PRC barrel domain binds ribosomal protein uS19.</text>
</comment>
<dbReference type="Gene3D" id="2.30.30.240">
    <property type="entry name" value="PRC-barrel domain"/>
    <property type="match status" value="1"/>
</dbReference>
<organism evidence="8 9">
    <name type="scientific">Candidatus Methylospira mobilis</name>
    <dbReference type="NCBI Taxonomy" id="1808979"/>
    <lineage>
        <taxon>Bacteria</taxon>
        <taxon>Pseudomonadati</taxon>
        <taxon>Pseudomonadota</taxon>
        <taxon>Gammaproteobacteria</taxon>
        <taxon>Methylococcales</taxon>
        <taxon>Methylococcaceae</taxon>
        <taxon>Candidatus Methylospira</taxon>
    </lineage>
</organism>
<dbReference type="EMBL" id="CP044205">
    <property type="protein sequence ID" value="QFY44357.1"/>
    <property type="molecule type" value="Genomic_DNA"/>
</dbReference>
<dbReference type="PANTHER" id="PTHR33692:SF1">
    <property type="entry name" value="RIBOSOME MATURATION FACTOR RIMM"/>
    <property type="match status" value="1"/>
</dbReference>
<dbReference type="Pfam" id="PF24986">
    <property type="entry name" value="PRC_RimM"/>
    <property type="match status" value="1"/>
</dbReference>
<dbReference type="GO" id="GO:0042274">
    <property type="term" value="P:ribosomal small subunit biogenesis"/>
    <property type="evidence" value="ECO:0007669"/>
    <property type="project" value="UniProtKB-UniRule"/>
</dbReference>
<dbReference type="SUPFAM" id="SSF50346">
    <property type="entry name" value="PRC-barrel domain"/>
    <property type="match status" value="1"/>
</dbReference>
<dbReference type="InterPro" id="IPR036976">
    <property type="entry name" value="RimM_N_sf"/>
</dbReference>
<dbReference type="PANTHER" id="PTHR33692">
    <property type="entry name" value="RIBOSOME MATURATION FACTOR RIMM"/>
    <property type="match status" value="1"/>
</dbReference>
<evidence type="ECO:0000256" key="2">
    <source>
        <dbReference type="ARBA" id="ARBA00022517"/>
    </source>
</evidence>
<dbReference type="NCBIfam" id="TIGR02273">
    <property type="entry name" value="16S_RimM"/>
    <property type="match status" value="1"/>
</dbReference>
<comment type="subunit">
    <text evidence="5">Binds ribosomal protein uS19.</text>
</comment>
<dbReference type="InterPro" id="IPR011961">
    <property type="entry name" value="RimM"/>
</dbReference>
<dbReference type="InterPro" id="IPR056792">
    <property type="entry name" value="PRC_RimM"/>
</dbReference>
<dbReference type="GO" id="GO:0005737">
    <property type="term" value="C:cytoplasm"/>
    <property type="evidence" value="ECO:0007669"/>
    <property type="project" value="UniProtKB-SubCell"/>
</dbReference>